<dbReference type="Gramene" id="Psat04G0097400-T1">
    <property type="protein sequence ID" value="KAI5415758.1"/>
    <property type="gene ID" value="KIW84_040974"/>
</dbReference>
<sequence>MDIVFFTKVAVKTASSSLALIAQPPHQCFQSKCLRSLLYEASGRLVNSTYGAFGLFWTGEWSRCEAVLIGSDINGAIVVDGKIPSTTLMAKTMLFQFQQPMIYTTWQKAPTWTSKRKFNLRRSDKFSNLIYKLILSTQKHF</sequence>
<evidence type="ECO:0000313" key="1">
    <source>
        <dbReference type="EMBL" id="KAI5415758.1"/>
    </source>
</evidence>
<comment type="caution">
    <text evidence="1">The sequence shown here is derived from an EMBL/GenBank/DDBJ whole genome shotgun (WGS) entry which is preliminary data.</text>
</comment>
<dbReference type="GO" id="GO:0010468">
    <property type="term" value="P:regulation of gene expression"/>
    <property type="evidence" value="ECO:0007669"/>
    <property type="project" value="TreeGrafter"/>
</dbReference>
<dbReference type="AlphaFoldDB" id="A0A9D4X8K3"/>
<keyword evidence="2" id="KW-1185">Reference proteome</keyword>
<dbReference type="PANTHER" id="PTHR31304:SF64">
    <property type="entry name" value="LOB DOMAIN-CONTAINING PROTEIN 42"/>
    <property type="match status" value="1"/>
</dbReference>
<evidence type="ECO:0000313" key="2">
    <source>
        <dbReference type="Proteomes" id="UP001058974"/>
    </source>
</evidence>
<organism evidence="1 2">
    <name type="scientific">Pisum sativum</name>
    <name type="common">Garden pea</name>
    <name type="synonym">Lathyrus oleraceus</name>
    <dbReference type="NCBI Taxonomy" id="3888"/>
    <lineage>
        <taxon>Eukaryota</taxon>
        <taxon>Viridiplantae</taxon>
        <taxon>Streptophyta</taxon>
        <taxon>Embryophyta</taxon>
        <taxon>Tracheophyta</taxon>
        <taxon>Spermatophyta</taxon>
        <taxon>Magnoliopsida</taxon>
        <taxon>eudicotyledons</taxon>
        <taxon>Gunneridae</taxon>
        <taxon>Pentapetalae</taxon>
        <taxon>rosids</taxon>
        <taxon>fabids</taxon>
        <taxon>Fabales</taxon>
        <taxon>Fabaceae</taxon>
        <taxon>Papilionoideae</taxon>
        <taxon>50 kb inversion clade</taxon>
        <taxon>NPAAA clade</taxon>
        <taxon>Hologalegina</taxon>
        <taxon>IRL clade</taxon>
        <taxon>Fabeae</taxon>
        <taxon>Lathyrus</taxon>
    </lineage>
</organism>
<accession>A0A9D4X8K3</accession>
<dbReference type="PANTHER" id="PTHR31304">
    <property type="entry name" value="LOB DOMAIN-CONTAINING PROTEIN 38"/>
    <property type="match status" value="1"/>
</dbReference>
<proteinExistence type="predicted"/>
<dbReference type="EMBL" id="JAMSHJ010000004">
    <property type="protein sequence ID" value="KAI5415758.1"/>
    <property type="molecule type" value="Genomic_DNA"/>
</dbReference>
<gene>
    <name evidence="1" type="ORF">KIW84_040974</name>
</gene>
<reference evidence="1 2" key="1">
    <citation type="journal article" date="2022" name="Nat. Genet.">
        <title>Improved pea reference genome and pan-genome highlight genomic features and evolutionary characteristics.</title>
        <authorList>
            <person name="Yang T."/>
            <person name="Liu R."/>
            <person name="Luo Y."/>
            <person name="Hu S."/>
            <person name="Wang D."/>
            <person name="Wang C."/>
            <person name="Pandey M.K."/>
            <person name="Ge S."/>
            <person name="Xu Q."/>
            <person name="Li N."/>
            <person name="Li G."/>
            <person name="Huang Y."/>
            <person name="Saxena R.K."/>
            <person name="Ji Y."/>
            <person name="Li M."/>
            <person name="Yan X."/>
            <person name="He Y."/>
            <person name="Liu Y."/>
            <person name="Wang X."/>
            <person name="Xiang C."/>
            <person name="Varshney R.K."/>
            <person name="Ding H."/>
            <person name="Gao S."/>
            <person name="Zong X."/>
        </authorList>
    </citation>
    <scope>NUCLEOTIDE SEQUENCE [LARGE SCALE GENOMIC DNA]</scope>
    <source>
        <strain evidence="1 2">cv. Zhongwan 6</strain>
    </source>
</reference>
<dbReference type="Proteomes" id="UP001058974">
    <property type="component" value="Chromosome 4"/>
</dbReference>
<name>A0A9D4X8K3_PEA</name>
<protein>
    <submittedName>
        <fullName evidence="1">Uncharacterized protein</fullName>
    </submittedName>
</protein>